<evidence type="ECO:0000256" key="11">
    <source>
        <dbReference type="SAM" id="MobiDB-lite"/>
    </source>
</evidence>
<feature type="region of interest" description="Disordered" evidence="11">
    <location>
        <begin position="388"/>
        <end position="434"/>
    </location>
</feature>
<dbReference type="GO" id="GO:0070971">
    <property type="term" value="C:endoplasmic reticulum exit site"/>
    <property type="evidence" value="ECO:0007669"/>
    <property type="project" value="UniProtKB-ARBA"/>
</dbReference>
<name>A0A232LUQ9_9EURO</name>
<evidence type="ECO:0000313" key="16">
    <source>
        <dbReference type="Proteomes" id="UP000243515"/>
    </source>
</evidence>
<keyword evidence="7 10" id="KW-0072">Autophagy</keyword>
<evidence type="ECO:0000256" key="3">
    <source>
        <dbReference type="ARBA" id="ARBA00022448"/>
    </source>
</evidence>
<feature type="compositionally biased region" description="Polar residues" evidence="11">
    <location>
        <begin position="151"/>
        <end position="163"/>
    </location>
</feature>
<dbReference type="PANTHER" id="PTHR13402:SF6">
    <property type="entry name" value="SECRETORY 16, ISOFORM I"/>
    <property type="match status" value="1"/>
</dbReference>
<keyword evidence="5 10" id="KW-0931">ER-Golgi transport</keyword>
<gene>
    <name evidence="15" type="ORF">Egran_04468</name>
</gene>
<dbReference type="FunFam" id="1.25.40.1030:FF:000008">
    <property type="entry name" value="Protein transport protein sec16"/>
    <property type="match status" value="1"/>
</dbReference>
<keyword evidence="3 10" id="KW-0813">Transport</keyword>
<keyword evidence="6 10" id="KW-0653">Protein transport</keyword>
<evidence type="ECO:0000256" key="7">
    <source>
        <dbReference type="ARBA" id="ARBA00023006"/>
    </source>
</evidence>
<dbReference type="InterPro" id="IPR024468">
    <property type="entry name" value="Sec16_N"/>
</dbReference>
<evidence type="ECO:0000256" key="4">
    <source>
        <dbReference type="ARBA" id="ARBA00022824"/>
    </source>
</evidence>
<feature type="compositionally biased region" description="Polar residues" evidence="11">
    <location>
        <begin position="403"/>
        <end position="414"/>
    </location>
</feature>
<feature type="compositionally biased region" description="Basic and acidic residues" evidence="11">
    <location>
        <begin position="104"/>
        <end position="120"/>
    </location>
</feature>
<evidence type="ECO:0000259" key="13">
    <source>
        <dbReference type="Pfam" id="PF12932"/>
    </source>
</evidence>
<dbReference type="OrthoDB" id="8918678at2759"/>
<feature type="compositionally biased region" description="Polar residues" evidence="11">
    <location>
        <begin position="1731"/>
        <end position="1751"/>
    </location>
</feature>
<dbReference type="GO" id="GO:0015031">
    <property type="term" value="P:protein transport"/>
    <property type="evidence" value="ECO:0007669"/>
    <property type="project" value="UniProtKB-KW"/>
</dbReference>
<dbReference type="Proteomes" id="UP000243515">
    <property type="component" value="Unassembled WGS sequence"/>
</dbReference>
<evidence type="ECO:0000259" key="12">
    <source>
        <dbReference type="Pfam" id="PF12931"/>
    </source>
</evidence>
<dbReference type="CDD" id="cd09233">
    <property type="entry name" value="ACE1-Sec16-like"/>
    <property type="match status" value="1"/>
</dbReference>
<feature type="compositionally biased region" description="Polar residues" evidence="11">
    <location>
        <begin position="1706"/>
        <end position="1719"/>
    </location>
</feature>
<dbReference type="GO" id="GO:0012507">
    <property type="term" value="C:ER to Golgi transport vesicle membrane"/>
    <property type="evidence" value="ECO:0007669"/>
    <property type="project" value="TreeGrafter"/>
</dbReference>
<keyword evidence="16" id="KW-1185">Reference proteome</keyword>
<evidence type="ECO:0000313" key="15">
    <source>
        <dbReference type="EMBL" id="OXV07768.1"/>
    </source>
</evidence>
<evidence type="ECO:0000256" key="9">
    <source>
        <dbReference type="ARBA" id="ARBA00024687"/>
    </source>
</evidence>
<dbReference type="Pfam" id="PF12932">
    <property type="entry name" value="Sec16"/>
    <property type="match status" value="1"/>
</dbReference>
<keyword evidence="8 10" id="KW-0472">Membrane</keyword>
<feature type="compositionally biased region" description="Basic and acidic residues" evidence="11">
    <location>
        <begin position="1435"/>
        <end position="1445"/>
    </location>
</feature>
<comment type="similarity">
    <text evidence="2 10">Belongs to the SEC16 family.</text>
</comment>
<feature type="region of interest" description="Disordered" evidence="11">
    <location>
        <begin position="782"/>
        <end position="818"/>
    </location>
</feature>
<feature type="compositionally biased region" description="Polar residues" evidence="11">
    <location>
        <begin position="506"/>
        <end position="515"/>
    </location>
</feature>
<feature type="region of interest" description="Disordered" evidence="11">
    <location>
        <begin position="1"/>
        <end position="200"/>
    </location>
</feature>
<feature type="compositionally biased region" description="Low complexity" evidence="11">
    <location>
        <begin position="612"/>
        <end position="643"/>
    </location>
</feature>
<comment type="caution">
    <text evidence="15">The sequence shown here is derived from an EMBL/GenBank/DDBJ whole genome shotgun (WGS) entry which is preliminary data.</text>
</comment>
<dbReference type="InterPro" id="IPR024298">
    <property type="entry name" value="Sec16_Sec23-bd"/>
</dbReference>
<dbReference type="GO" id="GO:0016192">
    <property type="term" value="P:vesicle-mediated transport"/>
    <property type="evidence" value="ECO:0007669"/>
    <property type="project" value="UniProtKB-KW"/>
</dbReference>
<feature type="compositionally biased region" description="Polar residues" evidence="11">
    <location>
        <begin position="799"/>
        <end position="818"/>
    </location>
</feature>
<evidence type="ECO:0000256" key="2">
    <source>
        <dbReference type="ARBA" id="ARBA00005927"/>
    </source>
</evidence>
<dbReference type="GO" id="GO:0005789">
    <property type="term" value="C:endoplasmic reticulum membrane"/>
    <property type="evidence" value="ECO:0007669"/>
    <property type="project" value="UniProtKB-SubCell"/>
</dbReference>
<accession>A0A232LUQ9</accession>
<feature type="domain" description="Sec16 N-terminal" evidence="14">
    <location>
        <begin position="205"/>
        <end position="319"/>
    </location>
</feature>
<evidence type="ECO:0000256" key="1">
    <source>
        <dbReference type="ARBA" id="ARBA00004397"/>
    </source>
</evidence>
<feature type="region of interest" description="Disordered" evidence="11">
    <location>
        <begin position="753"/>
        <end position="772"/>
    </location>
</feature>
<feature type="compositionally biased region" description="Low complexity" evidence="11">
    <location>
        <begin position="1752"/>
        <end position="1767"/>
    </location>
</feature>
<feature type="region of interest" description="Disordered" evidence="11">
    <location>
        <begin position="458"/>
        <end position="529"/>
    </location>
</feature>
<evidence type="ECO:0000256" key="8">
    <source>
        <dbReference type="ARBA" id="ARBA00023136"/>
    </source>
</evidence>
<feature type="domain" description="Sec16 Sec23-binding" evidence="12">
    <location>
        <begin position="1060"/>
        <end position="1365"/>
    </location>
</feature>
<feature type="compositionally biased region" description="Polar residues" evidence="11">
    <location>
        <begin position="181"/>
        <end position="198"/>
    </location>
</feature>
<feature type="domain" description="Sec16 central conserved" evidence="13">
    <location>
        <begin position="887"/>
        <end position="1004"/>
    </location>
</feature>
<dbReference type="PANTHER" id="PTHR13402">
    <property type="entry name" value="RGPR-RELATED"/>
    <property type="match status" value="1"/>
</dbReference>
<feature type="compositionally biased region" description="Basic and acidic residues" evidence="11">
    <location>
        <begin position="1613"/>
        <end position="1636"/>
    </location>
</feature>
<feature type="region of interest" description="Disordered" evidence="11">
    <location>
        <begin position="1417"/>
        <end position="1489"/>
    </location>
</feature>
<feature type="compositionally biased region" description="Basic and acidic residues" evidence="11">
    <location>
        <begin position="68"/>
        <end position="86"/>
    </location>
</feature>
<feature type="domain" description="Sec16 N-terminal" evidence="14">
    <location>
        <begin position="338"/>
        <end position="420"/>
    </location>
</feature>
<protein>
    <recommendedName>
        <fullName evidence="10">Protein transport protein sec16</fullName>
    </recommendedName>
</protein>
<feature type="compositionally biased region" description="Polar residues" evidence="11">
    <location>
        <begin position="422"/>
        <end position="434"/>
    </location>
</feature>
<reference evidence="15 16" key="1">
    <citation type="journal article" date="2015" name="Environ. Microbiol.">
        <title>Metagenome sequence of Elaphomyces granulatus from sporocarp tissue reveals Ascomycota ectomycorrhizal fingerprints of genome expansion and a Proteobacteria-rich microbiome.</title>
        <authorList>
            <person name="Quandt C.A."/>
            <person name="Kohler A."/>
            <person name="Hesse C.N."/>
            <person name="Sharpton T.J."/>
            <person name="Martin F."/>
            <person name="Spatafora J.W."/>
        </authorList>
    </citation>
    <scope>NUCLEOTIDE SEQUENCE [LARGE SCALE GENOMIC DNA]</scope>
    <source>
        <strain evidence="15 16">OSC145934</strain>
    </source>
</reference>
<keyword evidence="4 10" id="KW-0256">Endoplasmic reticulum</keyword>
<dbReference type="GO" id="GO:0070973">
    <property type="term" value="P:protein localization to endoplasmic reticulum exit site"/>
    <property type="evidence" value="ECO:0007669"/>
    <property type="project" value="TreeGrafter"/>
</dbReference>
<dbReference type="Gene3D" id="1.25.40.1030">
    <property type="match status" value="1"/>
</dbReference>
<evidence type="ECO:0000256" key="10">
    <source>
        <dbReference type="RuleBase" id="RU364101"/>
    </source>
</evidence>
<dbReference type="Pfam" id="PF12935">
    <property type="entry name" value="Sec16_N"/>
    <property type="match status" value="2"/>
</dbReference>
<feature type="region of interest" description="Disordered" evidence="11">
    <location>
        <begin position="1683"/>
        <end position="1840"/>
    </location>
</feature>
<feature type="compositionally biased region" description="Polar residues" evidence="11">
    <location>
        <begin position="671"/>
        <end position="684"/>
    </location>
</feature>
<dbReference type="GO" id="GO:0007030">
    <property type="term" value="P:Golgi organization"/>
    <property type="evidence" value="ECO:0007669"/>
    <property type="project" value="TreeGrafter"/>
</dbReference>
<dbReference type="InterPro" id="IPR024340">
    <property type="entry name" value="Sec16_CCD"/>
</dbReference>
<dbReference type="EMBL" id="NPHW01004574">
    <property type="protein sequence ID" value="OXV07768.1"/>
    <property type="molecule type" value="Genomic_DNA"/>
</dbReference>
<feature type="region of interest" description="Disordered" evidence="11">
    <location>
        <begin position="565"/>
        <end position="702"/>
    </location>
</feature>
<proteinExistence type="inferred from homology"/>
<evidence type="ECO:0000256" key="6">
    <source>
        <dbReference type="ARBA" id="ARBA00022927"/>
    </source>
</evidence>
<sequence length="1840" mass="199343">MPITNDNDDGGASASVHSGADEDFSATSISSTKPPLGCDAHPVEEVALVMESGGPLEPTDLLPSQEHITLEESKESRVESIVVDEHQELEDQNGPTSEGETGDEQLRSAVHEGAHPHSDFQESAFGNDDSGSAWDFPPEQSPFDREDVMGRTNTFPQMLQTPISLVRDENPLLPKDGGEHAQSTLQENNTVEVANGDSNKYRDGLWEDSIGQADDVEDEFFNQLKTQTKPIYVPPEAESRFEEGIPLVEDVYETRREPTDMAKDENAVSSIFKEDEDGGDDFFKSTHRNVPETQLSSITRKSTAQVLDSLGFEQDPPVIENLSPSWHPSHAEGSLPLMDNLKKKSSEEDLAARWQAELDKEDDNFLLDDDLVVQPPDNMDLGRESFSRALSNSRTTDGDVQLSARQSSMTSHIPSNPYAPHQPSSSEVMQGLSVSSHLPKPIDFVASSPLSQVQQLSVSESAESYSNRSKDGYKSPYDLPEDLSRPRRPPSHKTATPPPNVLPLPSRSSSITTGLNFPPRPSSSGYSAEPVAVSNNFFEDLPPPPRQRPTVHAGYTAQSTTVANVVTPPSAASGSDDAGPLPPVAAAGDLYYQSQVQPPERVDPYSNLAVPSAVAGASTSSRSSSQPVGMSHGSKPPSSSRYSPAPPVPPSQSSTLPPRSRYVSQPAAVPTPNTLPFQPRTSSPLAHHEKHAYQTQETQELPATVSAALSPHIAQPPKVTDQSLPIRLEHPFQPGYSLDDHIPEKQLTVQKPPEQLVDPSNSPSKNPYAPVYSSIESTGSVAIESPCSSESIPGKVHATPTSRNVPPRRSQTQSPGRQISSLNLSTTVAQPFQRPASVHGPSSPTKAIGPYAPSQLAVHNRGSSQQLEFIAPTDGQQFDPLERWKGAPVFKFGFGGSIITCFPKHIPRYMAGNLTPMIKSAPGETKVLQLRDLVPPVENIVRYPGPLKSKSKKKDVIAWLSSKIAAFENEEAPEAIPLYPEPYKRHDEKVLLWKVMRIMVENDGVLEGIADNQKSLRDVIFPGLQTPETNQVYNGDQGAYQPVGLPVQPDAIDSGLLERIRKDLLIGDREKAVWRAVDHRHWGHALIISSTLDKSIWRQVVQEFVRREVRPVSNNAESLAALYEIFAGNLEESIDELVPLSARAGLQMVSKLTRQAPTKNALDGLDRWRETLGLILENRSPDDHRALFALGRLLSSYGRIEASHICYIFARTPLRSQVFGGIDDHQACIVLLGADHHQFPATFFLDEDTVLLTEVYEFATTVLASSPTSLLPHFQAFKLQNAISLAEKGLTTDAQQYCDAIGVALKATTRPSPYYHPLLFSELDELSRRVRQAPSDGTSSWISKPSMEKVSGSMWAKFNSFVVGDDSDAGSSGSGKAGDTDYRPFANVAGTPTISRSPSISDLYGSYPIVQPVQASTSRYAPGSQHPPSSTPEQYHGRTSLESHRSPSTGPSYSQKRGSQPHLNTIDSNSSLAGQLNSHGSPSAVTYFSTPPQPSYIPLAPVDEGLPSQEQFQSVTSSLQEMLPSGKSGFDSEPFAQHLHPYESPETALSDPLDYRKPNGMSTYEPPSYRPDQIAASEDVEESPQEERPKKKYFMDEDEDEDLTARAAAIQVSERERRDREADDAVRKAVEADAKKPSQPAKKSWFGGWFGGKKDSSSSAGPIRAKLGEENSFYYDADLKKWVNKKDPNGSDASARATPPPPKGSAPQSRSTSAGNMSSAEEPPVAPQHPPSSSIRSVSQAGLGSRPSTGNAALPSPTGSPSLSSLAVPTSGFPNSMPRSASAGAPLATPPISSSGLTPPRPALSNASSIDDLLGAPQARKGNSVRAKKKGRGYVDVMAK</sequence>
<dbReference type="GO" id="GO:0006914">
    <property type="term" value="P:autophagy"/>
    <property type="evidence" value="ECO:0007669"/>
    <property type="project" value="UniProtKB-KW"/>
</dbReference>
<organism evidence="15 16">
    <name type="scientific">Elaphomyces granulatus</name>
    <dbReference type="NCBI Taxonomy" id="519963"/>
    <lineage>
        <taxon>Eukaryota</taxon>
        <taxon>Fungi</taxon>
        <taxon>Dikarya</taxon>
        <taxon>Ascomycota</taxon>
        <taxon>Pezizomycotina</taxon>
        <taxon>Eurotiomycetes</taxon>
        <taxon>Eurotiomycetidae</taxon>
        <taxon>Eurotiales</taxon>
        <taxon>Elaphomycetaceae</taxon>
        <taxon>Elaphomyces</taxon>
    </lineage>
</organism>
<dbReference type="Pfam" id="PF12931">
    <property type="entry name" value="TPR_Sec16"/>
    <property type="match status" value="1"/>
</dbReference>
<comment type="function">
    <text evidence="9 10">Involved in the initiation of assembly of the COPII coat required for the formation of transport vesicles from the endoplasmic reticulum (ER) and the selection of cargo molecules. Also involved in autophagy.</text>
</comment>
<feature type="compositionally biased region" description="Basic and acidic residues" evidence="11">
    <location>
        <begin position="1585"/>
        <end position="1595"/>
    </location>
</feature>
<feature type="compositionally biased region" description="Polar residues" evidence="11">
    <location>
        <begin position="1446"/>
        <end position="1489"/>
    </location>
</feature>
<evidence type="ECO:0000256" key="5">
    <source>
        <dbReference type="ARBA" id="ARBA00022892"/>
    </source>
</evidence>
<feature type="region of interest" description="Disordered" evidence="11">
    <location>
        <begin position="1517"/>
        <end position="1663"/>
    </location>
</feature>
<comment type="subcellular location">
    <subcellularLocation>
        <location evidence="1">Endoplasmic reticulum membrane</location>
        <topology evidence="1">Peripheral membrane protein</topology>
        <orientation evidence="1">Cytoplasmic side</orientation>
    </subcellularLocation>
</comment>
<evidence type="ECO:0000259" key="14">
    <source>
        <dbReference type="Pfam" id="PF12935"/>
    </source>
</evidence>
<feature type="compositionally biased region" description="Polar residues" evidence="11">
    <location>
        <begin position="782"/>
        <end position="791"/>
    </location>
</feature>